<proteinExistence type="predicted"/>
<sequence length="372" mass="43493">MEINILNKCRACLTEKTVMLPLFDTYENDLTLADIIQHFLNTQLSLYDNLPKRICEECATYLIQFYNFSVVFAESNIKLANLIENNQPLFENKDFQSTDFEISSQIEEINISNKYELDVACAEIAEENKLCNLVSCNNNEVVVKVENDDNYEEIVIRTTDETTSVSGNDRYKCPICNKNFPNLLLLRKHLQLHINNKKFICEVCGYTTMKKSYLSDHMQTHSLNRLFKCLICSKSFRCRSAFSRHKRIHTNPKQIVCEMCGQKFTDRGTLKTHVLLLHSKIRDFKCIICNQSFPLKATLMKHLRRHQQKEGAAKKNFKCTECNMQYFDKSSLKRHCFTKHSSEYVKFKCQVCYKEYTTKASLEKHSSVHHKS</sequence>
<evidence type="ECO:0000313" key="1">
    <source>
        <dbReference type="EMBL" id="KAI4460789.1"/>
    </source>
</evidence>
<dbReference type="EMBL" id="CM043019">
    <property type="protein sequence ID" value="KAI4460789.1"/>
    <property type="molecule type" value="Genomic_DNA"/>
</dbReference>
<evidence type="ECO:0000313" key="2">
    <source>
        <dbReference type="Proteomes" id="UP001056778"/>
    </source>
</evidence>
<gene>
    <name evidence="1" type="ORF">MML48_5g00011956</name>
</gene>
<name>A0ACB9T1X0_HOLOL</name>
<reference evidence="1" key="1">
    <citation type="submission" date="2022-04" db="EMBL/GenBank/DDBJ databases">
        <title>Chromosome-scale genome assembly of Holotrichia oblita Faldermann.</title>
        <authorList>
            <person name="Rongchong L."/>
        </authorList>
    </citation>
    <scope>NUCLEOTIDE SEQUENCE</scope>
    <source>
        <strain evidence="1">81SQS9</strain>
    </source>
</reference>
<dbReference type="Proteomes" id="UP001056778">
    <property type="component" value="Chromosome 5"/>
</dbReference>
<comment type="caution">
    <text evidence="1">The sequence shown here is derived from an EMBL/GenBank/DDBJ whole genome shotgun (WGS) entry which is preliminary data.</text>
</comment>
<accession>A0ACB9T1X0</accession>
<organism evidence="1 2">
    <name type="scientific">Holotrichia oblita</name>
    <name type="common">Chafer beetle</name>
    <dbReference type="NCBI Taxonomy" id="644536"/>
    <lineage>
        <taxon>Eukaryota</taxon>
        <taxon>Metazoa</taxon>
        <taxon>Ecdysozoa</taxon>
        <taxon>Arthropoda</taxon>
        <taxon>Hexapoda</taxon>
        <taxon>Insecta</taxon>
        <taxon>Pterygota</taxon>
        <taxon>Neoptera</taxon>
        <taxon>Endopterygota</taxon>
        <taxon>Coleoptera</taxon>
        <taxon>Polyphaga</taxon>
        <taxon>Scarabaeiformia</taxon>
        <taxon>Scarabaeidae</taxon>
        <taxon>Melolonthinae</taxon>
        <taxon>Holotrichia</taxon>
    </lineage>
</organism>
<protein>
    <submittedName>
        <fullName evidence="1">Zinc finger protein</fullName>
    </submittedName>
</protein>
<keyword evidence="2" id="KW-1185">Reference proteome</keyword>